<sequence>MGELHSSIVKLKDMISALESRMTSLEQETGVTSFDYFDDNVNHHDVKYDNSSLDPMQCPYTASARASTSTPHNDRDRKKPRRPSGDDYDATNAHESAPLRGGPTSNHARKKDRSVQPLQWALTYTGKGISIEANVLNLGDLGHMIDQFRSAVKDLQKDETVDSTKPEGDINADEERKRREACFESKEAPMNPKDSYVAPGPHRQVSVFPQVTDHLIYSFFNRSCCHLPLPLLDKRTFLERYHDPNNPAPPVLVFSVCAPSAIFACRIHYPPMANYNTDRAFDLANGYSYKAWELLENQFDCSDVTTIQSILYLLFFSNNCHGRPYSWGIQLTLAIRMAFELDLHCERTYATHVREWGPARTEEARRTFWAIFNHATWVSISMGTKSVMDDARITAELPYVQDDEVMDDNEVARGSRAYTPPELREGPLDEETRDIRLFFHQMSELMQIYEQMQVARLSKTAGEAVTQNLHTLLDGWFEALAPQFEDTSPVRLAAIAGTGKNHLLIAVVWLHVHYHLGLIWLHQHFLLPGATFDISPSAADPNTITPPTSPTNSVVEAYPNPASLSFSLSTCAHAAASITTLTDHLVARRADCQMSIHALFFGSNVYEKMLKLGLGDQWDQFARKGMLHNIEILKASRSYDDGRELYVSFAKLMEEKARRAVAAWEEERRNGGSNVVAVMREVKGLGIGVGAGAGVGVKEEQGSVMVVVVVVVMVLVVVDYEG</sequence>
<dbReference type="InterPro" id="IPR050815">
    <property type="entry name" value="TF_fung"/>
</dbReference>
<proteinExistence type="predicted"/>
<dbReference type="PANTHER" id="PTHR47338:SF5">
    <property type="entry name" value="ZN(II)2CYS6 TRANSCRIPTION FACTOR (EUROFUNG)"/>
    <property type="match status" value="1"/>
</dbReference>
<evidence type="ECO:0000313" key="8">
    <source>
        <dbReference type="EMBL" id="RUS23473.1"/>
    </source>
</evidence>
<dbReference type="EMBL" id="RBNJ01019783">
    <property type="protein sequence ID" value="RUS23473.1"/>
    <property type="molecule type" value="Genomic_DNA"/>
</dbReference>
<feature type="domain" description="Xylanolytic transcriptional activator regulatory" evidence="7">
    <location>
        <begin position="217"/>
        <end position="451"/>
    </location>
</feature>
<evidence type="ECO:0000256" key="6">
    <source>
        <dbReference type="SAM" id="MobiDB-lite"/>
    </source>
</evidence>
<comment type="caution">
    <text evidence="8">The sequence shown here is derived from an EMBL/GenBank/DDBJ whole genome shotgun (WGS) entry which is preliminary data.</text>
</comment>
<evidence type="ECO:0000256" key="3">
    <source>
        <dbReference type="ARBA" id="ARBA00023015"/>
    </source>
</evidence>
<organism evidence="8 9">
    <name type="scientific">Jimgerdemannia flammicorona</name>
    <dbReference type="NCBI Taxonomy" id="994334"/>
    <lineage>
        <taxon>Eukaryota</taxon>
        <taxon>Fungi</taxon>
        <taxon>Fungi incertae sedis</taxon>
        <taxon>Mucoromycota</taxon>
        <taxon>Mucoromycotina</taxon>
        <taxon>Endogonomycetes</taxon>
        <taxon>Endogonales</taxon>
        <taxon>Endogonaceae</taxon>
        <taxon>Jimgerdemannia</taxon>
    </lineage>
</organism>
<keyword evidence="5" id="KW-0539">Nucleus</keyword>
<dbReference type="AlphaFoldDB" id="A0A433Q0Y2"/>
<feature type="region of interest" description="Disordered" evidence="6">
    <location>
        <begin position="50"/>
        <end position="114"/>
    </location>
</feature>
<dbReference type="Pfam" id="PF04082">
    <property type="entry name" value="Fungal_trans"/>
    <property type="match status" value="1"/>
</dbReference>
<keyword evidence="2" id="KW-0479">Metal-binding</keyword>
<dbReference type="InterPro" id="IPR007219">
    <property type="entry name" value="XnlR_reg_dom"/>
</dbReference>
<protein>
    <submittedName>
        <fullName evidence="8">Fungal-specific transcription factor domain-containing protein</fullName>
    </submittedName>
</protein>
<keyword evidence="9" id="KW-1185">Reference proteome</keyword>
<dbReference type="CDD" id="cd12148">
    <property type="entry name" value="fungal_TF_MHR"/>
    <property type="match status" value="1"/>
</dbReference>
<comment type="subcellular location">
    <subcellularLocation>
        <location evidence="1">Nucleus</location>
    </subcellularLocation>
</comment>
<evidence type="ECO:0000256" key="2">
    <source>
        <dbReference type="ARBA" id="ARBA00022723"/>
    </source>
</evidence>
<dbReference type="GO" id="GO:0003677">
    <property type="term" value="F:DNA binding"/>
    <property type="evidence" value="ECO:0007669"/>
    <property type="project" value="InterPro"/>
</dbReference>
<evidence type="ECO:0000313" key="9">
    <source>
        <dbReference type="Proteomes" id="UP000274822"/>
    </source>
</evidence>
<feature type="region of interest" description="Disordered" evidence="6">
    <location>
        <begin position="157"/>
        <end position="176"/>
    </location>
</feature>
<dbReference type="Proteomes" id="UP000274822">
    <property type="component" value="Unassembled WGS sequence"/>
</dbReference>
<evidence type="ECO:0000256" key="4">
    <source>
        <dbReference type="ARBA" id="ARBA00023163"/>
    </source>
</evidence>
<evidence type="ECO:0000256" key="5">
    <source>
        <dbReference type="ARBA" id="ARBA00023242"/>
    </source>
</evidence>
<accession>A0A433Q0Y2</accession>
<evidence type="ECO:0000259" key="7">
    <source>
        <dbReference type="Pfam" id="PF04082"/>
    </source>
</evidence>
<reference evidence="8 9" key="1">
    <citation type="journal article" date="2018" name="New Phytol.">
        <title>Phylogenomics of Endogonaceae and evolution of mycorrhizas within Mucoromycota.</title>
        <authorList>
            <person name="Chang Y."/>
            <person name="Desiro A."/>
            <person name="Na H."/>
            <person name="Sandor L."/>
            <person name="Lipzen A."/>
            <person name="Clum A."/>
            <person name="Barry K."/>
            <person name="Grigoriev I.V."/>
            <person name="Martin F.M."/>
            <person name="Stajich J.E."/>
            <person name="Smith M.E."/>
            <person name="Bonito G."/>
            <person name="Spatafora J.W."/>
        </authorList>
    </citation>
    <scope>NUCLEOTIDE SEQUENCE [LARGE SCALE GENOMIC DNA]</scope>
    <source>
        <strain evidence="8 9">AD002</strain>
    </source>
</reference>
<dbReference type="GO" id="GO:0006351">
    <property type="term" value="P:DNA-templated transcription"/>
    <property type="evidence" value="ECO:0007669"/>
    <property type="project" value="InterPro"/>
</dbReference>
<dbReference type="PANTHER" id="PTHR47338">
    <property type="entry name" value="ZN(II)2CYS6 TRANSCRIPTION FACTOR (EUROFUNG)-RELATED"/>
    <property type="match status" value="1"/>
</dbReference>
<keyword evidence="4" id="KW-0804">Transcription</keyword>
<evidence type="ECO:0000256" key="1">
    <source>
        <dbReference type="ARBA" id="ARBA00004123"/>
    </source>
</evidence>
<name>A0A433Q0Y2_9FUNG</name>
<dbReference type="GO" id="GO:0000981">
    <property type="term" value="F:DNA-binding transcription factor activity, RNA polymerase II-specific"/>
    <property type="evidence" value="ECO:0007669"/>
    <property type="project" value="InterPro"/>
</dbReference>
<dbReference type="GO" id="GO:0005634">
    <property type="term" value="C:nucleus"/>
    <property type="evidence" value="ECO:0007669"/>
    <property type="project" value="UniProtKB-SubCell"/>
</dbReference>
<keyword evidence="3" id="KW-0805">Transcription regulation</keyword>
<gene>
    <name evidence="8" type="ORF">BC938DRAFT_475096</name>
</gene>
<dbReference type="GO" id="GO:0008270">
    <property type="term" value="F:zinc ion binding"/>
    <property type="evidence" value="ECO:0007669"/>
    <property type="project" value="InterPro"/>
</dbReference>